<accession>A0A7R9PH12</accession>
<dbReference type="PANTHER" id="PTHR14920">
    <property type="entry name" value="OSMOTIC AVOIDANCE ABNORMAL PROTEIN 1/WD REPEAT MEMBRANE PROTEIN"/>
    <property type="match status" value="1"/>
</dbReference>
<feature type="domain" description="WDR19 WD40 repeat" evidence="7">
    <location>
        <begin position="91"/>
        <end position="275"/>
    </location>
</feature>
<feature type="domain" description="IF140/IFT172/WDR19 TPR" evidence="8">
    <location>
        <begin position="716"/>
        <end position="921"/>
    </location>
</feature>
<dbReference type="InterPro" id="IPR039468">
    <property type="entry name" value="WDR19_WD40_rpt"/>
</dbReference>
<feature type="compositionally biased region" description="Basic and acidic residues" evidence="6">
    <location>
        <begin position="310"/>
        <end position="329"/>
    </location>
</feature>
<dbReference type="FunFam" id="1.25.40.470:FF:000006">
    <property type="entry name" value="WD repeat-containing protein 19 isoform X1"/>
    <property type="match status" value="1"/>
</dbReference>
<dbReference type="InterPro" id="IPR056168">
    <property type="entry name" value="TPR_IF140/IFT172/WDR19"/>
</dbReference>
<dbReference type="Pfam" id="PF15911">
    <property type="entry name" value="Beta-prop_WDR19_2nd"/>
    <property type="match status" value="2"/>
</dbReference>
<evidence type="ECO:0000256" key="3">
    <source>
        <dbReference type="ARBA" id="ARBA00022737"/>
    </source>
</evidence>
<proteinExistence type="predicted"/>
<feature type="region of interest" description="Disordered" evidence="6">
    <location>
        <begin position="309"/>
        <end position="329"/>
    </location>
</feature>
<dbReference type="InterPro" id="IPR040379">
    <property type="entry name" value="WDR19/dyf-2"/>
</dbReference>
<sequence>MIGLTAAILVVKDSSSQKERNHFNLEVDVKIHDMSNLSETSSVISLEQENGIEHLSWSKDGQLLALTTRGGSVHVFLSRLPMVHSVYALHLAILTSLTEISIYAYDNKPALSATAELPVEPSWLSLGPYHCAAGLNNRAWFYELGSTDTVLMLKEREYLGTVTNVKLSAEYASVLHEGKIQLHMIEPANGDNEDKETRLFPDEHTPDIKLTCHALTTDFLIFASDMGHIQYFFIEDWKIISEYKHTVGIRSVHADQSGARLIVVDDKSEVCTLSLVPSASHPVAWLKGVPLDGTSLSLRGGVRKYGTEQCRSRHETDASKRKANERKAGLESVSRGVRCCLSALKYHLSMQLLGQTLTGRLSHEAVLTGRTAQYVTDELLRIPEFPPNSMGVLWDSLAQDRNVFVVFDNSTIVTYIHAKDSLSGSMIEVVGTTKLPSNQVPLLLSGGQVLLETSSGKLTQLVLSTHEVTSSNIHDSQKDSLEQALAKQLVLRRFGEAWKTCQVLNTKECWSRLAEATLKNLEIELGKSDSYYTSYYSIVSLALYKLRLAIRVYRHIGDVGMVWLLQDIQHVEDQKLLNGHVAMFLQDFEKAQEWYLMSSRPVAALDMRRDLLQWDQALQLASKLAPDQMPYIACEYAQQLEFITKDSQVHYMSVHRGSYSEALSHYEQGLLSVREGKPGSMEETHTIQCRAGVARTSIRCGDIRRGVTMAADASSSRTLKKECGDILENMKQLNDAAMLYEKGQYFDKAASTYIRLKNWVKVGELLHNITSSKIHLQYAKAKEADGKYQEAAEAYMTARDFDSVIRVNLDHLNNPEEAVQIVKDTKSTEGAKMVARFFQRLNDYSSAIKFLVLSRCHDEAFQLARQHGQMELYGEILASSLDSEVRPDDFRSLALHFDSERKSLLAGKYYFHAGEYQKALKNLMNVVKANSEDTEAISLAIDVVGAANDDFLANQLIEFLLGESDNIPKDPKFLFRLYMARRQYREAAKTAIIIANEEQINGSYRNAHDVLFGMYQELRRNNIKIPTEMQANLTLLHSYILVRLHVRRGEHLKGARMLIRVANNISKFPSHIVPILTSTVIECSRAGLKSSAFSYAAMLMRPEYRPHIDPKYAKKIEAVVRKPSRGSQEEVEPETPCPYCDSPLPESELNCDQCKTTVPFCLVTVSLVGPSSAAGRHIVKDDLTACPNCDFPAIFSELRIILESEDACPMCSETIPLKSVSLVEDTRTYLHPQGND</sequence>
<keyword evidence="2" id="KW-0853">WD repeat</keyword>
<comment type="subcellular location">
    <subcellularLocation>
        <location evidence="1">Cell projection</location>
        <location evidence="1">Cilium</location>
    </subcellularLocation>
</comment>
<evidence type="ECO:0000256" key="6">
    <source>
        <dbReference type="SAM" id="MobiDB-lite"/>
    </source>
</evidence>
<feature type="domain" description="WDR19 WD40 repeat" evidence="7">
    <location>
        <begin position="375"/>
        <end position="466"/>
    </location>
</feature>
<gene>
    <name evidence="9" type="ORF">TGEB3V08_LOCUS953</name>
</gene>
<dbReference type="AlphaFoldDB" id="A0A7R9PH12"/>
<dbReference type="GO" id="GO:0035721">
    <property type="term" value="P:intraciliary retrograde transport"/>
    <property type="evidence" value="ECO:0007669"/>
    <property type="project" value="InterPro"/>
</dbReference>
<keyword evidence="4" id="KW-0969">Cilium</keyword>
<dbReference type="GO" id="GO:0005929">
    <property type="term" value="C:cilium"/>
    <property type="evidence" value="ECO:0007669"/>
    <property type="project" value="UniProtKB-SubCell"/>
</dbReference>
<organism evidence="9">
    <name type="scientific">Timema genevievae</name>
    <name type="common">Walking stick</name>
    <dbReference type="NCBI Taxonomy" id="629358"/>
    <lineage>
        <taxon>Eukaryota</taxon>
        <taxon>Metazoa</taxon>
        <taxon>Ecdysozoa</taxon>
        <taxon>Arthropoda</taxon>
        <taxon>Hexapoda</taxon>
        <taxon>Insecta</taxon>
        <taxon>Pterygota</taxon>
        <taxon>Neoptera</taxon>
        <taxon>Polyneoptera</taxon>
        <taxon>Phasmatodea</taxon>
        <taxon>Timematodea</taxon>
        <taxon>Timematoidea</taxon>
        <taxon>Timematidae</taxon>
        <taxon>Timema</taxon>
    </lineage>
</organism>
<dbReference type="Gene3D" id="1.25.40.470">
    <property type="match status" value="2"/>
</dbReference>
<dbReference type="SUPFAM" id="SSF50978">
    <property type="entry name" value="WD40 repeat-like"/>
    <property type="match status" value="1"/>
</dbReference>
<evidence type="ECO:0000259" key="7">
    <source>
        <dbReference type="Pfam" id="PF15911"/>
    </source>
</evidence>
<evidence type="ECO:0000256" key="2">
    <source>
        <dbReference type="ARBA" id="ARBA00022574"/>
    </source>
</evidence>
<evidence type="ECO:0008006" key="10">
    <source>
        <dbReference type="Google" id="ProtNLM"/>
    </source>
</evidence>
<evidence type="ECO:0000313" key="9">
    <source>
        <dbReference type="EMBL" id="CAD7586642.1"/>
    </source>
</evidence>
<dbReference type="PANTHER" id="PTHR14920:SF0">
    <property type="entry name" value="WD REPEAT DOMAIN 19"/>
    <property type="match status" value="1"/>
</dbReference>
<dbReference type="EMBL" id="OE839302">
    <property type="protein sequence ID" value="CAD7586642.1"/>
    <property type="molecule type" value="Genomic_DNA"/>
</dbReference>
<evidence type="ECO:0000256" key="1">
    <source>
        <dbReference type="ARBA" id="ARBA00004138"/>
    </source>
</evidence>
<protein>
    <recommendedName>
        <fullName evidence="10">WD repeat-containing protein 19</fullName>
    </recommendedName>
</protein>
<evidence type="ECO:0000259" key="8">
    <source>
        <dbReference type="Pfam" id="PF24762"/>
    </source>
</evidence>
<reference evidence="9" key="1">
    <citation type="submission" date="2020-11" db="EMBL/GenBank/DDBJ databases">
        <authorList>
            <person name="Tran Van P."/>
        </authorList>
    </citation>
    <scope>NUCLEOTIDE SEQUENCE</scope>
</reference>
<dbReference type="GO" id="GO:0030991">
    <property type="term" value="C:intraciliary transport particle A"/>
    <property type="evidence" value="ECO:0007669"/>
    <property type="project" value="TreeGrafter"/>
</dbReference>
<keyword evidence="3" id="KW-0677">Repeat</keyword>
<evidence type="ECO:0000256" key="5">
    <source>
        <dbReference type="ARBA" id="ARBA00023273"/>
    </source>
</evidence>
<dbReference type="InterPro" id="IPR036322">
    <property type="entry name" value="WD40_repeat_dom_sf"/>
</dbReference>
<evidence type="ECO:0000256" key="4">
    <source>
        <dbReference type="ARBA" id="ARBA00023069"/>
    </source>
</evidence>
<keyword evidence="5" id="KW-0966">Cell projection</keyword>
<dbReference type="GO" id="GO:0060271">
    <property type="term" value="P:cilium assembly"/>
    <property type="evidence" value="ECO:0007669"/>
    <property type="project" value="TreeGrafter"/>
</dbReference>
<name>A0A7R9PH12_TIMGE</name>
<dbReference type="Pfam" id="PF24762">
    <property type="entry name" value="TPR_IF140-IFT172"/>
    <property type="match status" value="1"/>
</dbReference>